<comment type="caution">
    <text evidence="2">The sequence shown here is derived from an EMBL/GenBank/DDBJ whole genome shotgun (WGS) entry which is preliminary data.</text>
</comment>
<keyword evidence="3" id="KW-1185">Reference proteome</keyword>
<evidence type="ECO:0000313" key="2">
    <source>
        <dbReference type="EMBL" id="GAA4305013.1"/>
    </source>
</evidence>
<dbReference type="EMBL" id="BAABFN010000001">
    <property type="protein sequence ID" value="GAA4305013.1"/>
    <property type="molecule type" value="Genomic_DNA"/>
</dbReference>
<gene>
    <name evidence="2" type="ORF">GCM10023143_09960</name>
</gene>
<dbReference type="InterPro" id="IPR013096">
    <property type="entry name" value="Cupin_2"/>
</dbReference>
<dbReference type="Gene3D" id="2.60.120.10">
    <property type="entry name" value="Jelly Rolls"/>
    <property type="match status" value="1"/>
</dbReference>
<dbReference type="RefSeq" id="WP_344976341.1">
    <property type="nucleotide sequence ID" value="NZ_BAABFN010000001.1"/>
</dbReference>
<dbReference type="SUPFAM" id="SSF51182">
    <property type="entry name" value="RmlC-like cupins"/>
    <property type="match status" value="1"/>
</dbReference>
<dbReference type="PANTHER" id="PTHR36114:SF1">
    <property type="entry name" value="16.7 KDA PROTEIN IN WHIE LOCUS"/>
    <property type="match status" value="1"/>
</dbReference>
<protein>
    <recommendedName>
        <fullName evidence="1">Cupin type-2 domain-containing protein</fullName>
    </recommendedName>
</protein>
<evidence type="ECO:0000259" key="1">
    <source>
        <dbReference type="Pfam" id="PF07883"/>
    </source>
</evidence>
<dbReference type="InterPro" id="IPR011051">
    <property type="entry name" value="RmlC_Cupin_sf"/>
</dbReference>
<feature type="domain" description="Cupin type-2" evidence="1">
    <location>
        <begin position="35"/>
        <end position="102"/>
    </location>
</feature>
<organism evidence="2 3">
    <name type="scientific">Compostibacter hankyongensis</name>
    <dbReference type="NCBI Taxonomy" id="1007089"/>
    <lineage>
        <taxon>Bacteria</taxon>
        <taxon>Pseudomonadati</taxon>
        <taxon>Bacteroidota</taxon>
        <taxon>Chitinophagia</taxon>
        <taxon>Chitinophagales</taxon>
        <taxon>Chitinophagaceae</taxon>
        <taxon>Compostibacter</taxon>
    </lineage>
</organism>
<sequence length="117" mass="13362">MKKVSLTTALRAYAWETGGQAWELLQDPSLSVKLESMAAGGGEQRHYHRQSRQFFFILQGKALIETDGTVTTLHREEGLYVPEGSRHRIYNPFDREVRFLVISAPEIGNDRINLKDD</sequence>
<name>A0ABP8FJM3_9BACT</name>
<dbReference type="Proteomes" id="UP001501207">
    <property type="component" value="Unassembled WGS sequence"/>
</dbReference>
<reference evidence="3" key="1">
    <citation type="journal article" date="2019" name="Int. J. Syst. Evol. Microbiol.">
        <title>The Global Catalogue of Microorganisms (GCM) 10K type strain sequencing project: providing services to taxonomists for standard genome sequencing and annotation.</title>
        <authorList>
            <consortium name="The Broad Institute Genomics Platform"/>
            <consortium name="The Broad Institute Genome Sequencing Center for Infectious Disease"/>
            <person name="Wu L."/>
            <person name="Ma J."/>
        </authorList>
    </citation>
    <scope>NUCLEOTIDE SEQUENCE [LARGE SCALE GENOMIC DNA]</scope>
    <source>
        <strain evidence="3">JCM 17664</strain>
    </source>
</reference>
<dbReference type="PANTHER" id="PTHR36114">
    <property type="entry name" value="16.7 KDA PROTEIN IN WHIE LOCUS"/>
    <property type="match status" value="1"/>
</dbReference>
<dbReference type="InterPro" id="IPR014710">
    <property type="entry name" value="RmlC-like_jellyroll"/>
</dbReference>
<evidence type="ECO:0000313" key="3">
    <source>
        <dbReference type="Proteomes" id="UP001501207"/>
    </source>
</evidence>
<proteinExistence type="predicted"/>
<accession>A0ABP8FJM3</accession>
<dbReference type="InterPro" id="IPR052044">
    <property type="entry name" value="PKS_Associated_Protein"/>
</dbReference>
<dbReference type="Pfam" id="PF07883">
    <property type="entry name" value="Cupin_2"/>
    <property type="match status" value="1"/>
</dbReference>